<dbReference type="InterPro" id="IPR032675">
    <property type="entry name" value="LRR_dom_sf"/>
</dbReference>
<dbReference type="SUPFAM" id="SSF52047">
    <property type="entry name" value="RNI-like"/>
    <property type="match status" value="1"/>
</dbReference>
<dbReference type="AlphaFoldDB" id="A0A4Y7PIE6"/>
<dbReference type="STRING" id="50990.A0A4Y7PIE6"/>
<reference evidence="1 2" key="1">
    <citation type="submission" date="2018-06" db="EMBL/GenBank/DDBJ databases">
        <title>A transcriptomic atlas of mushroom development highlights an independent origin of complex multicellularity.</title>
        <authorList>
            <consortium name="DOE Joint Genome Institute"/>
            <person name="Krizsan K."/>
            <person name="Almasi E."/>
            <person name="Merenyi Z."/>
            <person name="Sahu N."/>
            <person name="Viragh M."/>
            <person name="Koszo T."/>
            <person name="Mondo S."/>
            <person name="Kiss B."/>
            <person name="Balint B."/>
            <person name="Kues U."/>
            <person name="Barry K."/>
            <person name="Hegedus J.C."/>
            <person name="Henrissat B."/>
            <person name="Johnson J."/>
            <person name="Lipzen A."/>
            <person name="Ohm R."/>
            <person name="Nagy I."/>
            <person name="Pangilinan J."/>
            <person name="Yan J."/>
            <person name="Xiong Y."/>
            <person name="Grigoriev I.V."/>
            <person name="Hibbett D.S."/>
            <person name="Nagy L.G."/>
        </authorList>
    </citation>
    <scope>NUCLEOTIDE SEQUENCE [LARGE SCALE GENOMIC DNA]</scope>
    <source>
        <strain evidence="1 2">SZMC22713</strain>
    </source>
</reference>
<dbReference type="EMBL" id="ML170283">
    <property type="protein sequence ID" value="TDL15254.1"/>
    <property type="molecule type" value="Genomic_DNA"/>
</dbReference>
<dbReference type="OrthoDB" id="2269034at2759"/>
<dbReference type="Proteomes" id="UP000294933">
    <property type="component" value="Unassembled WGS sequence"/>
</dbReference>
<name>A0A4Y7PIE6_9AGAM</name>
<dbReference type="VEuPathDB" id="FungiDB:BD410DRAFT_845340"/>
<evidence type="ECO:0000313" key="1">
    <source>
        <dbReference type="EMBL" id="TDL15254.1"/>
    </source>
</evidence>
<evidence type="ECO:0000313" key="2">
    <source>
        <dbReference type="Proteomes" id="UP000294933"/>
    </source>
</evidence>
<dbReference type="Gene3D" id="3.80.10.10">
    <property type="entry name" value="Ribonuclease Inhibitor"/>
    <property type="match status" value="1"/>
</dbReference>
<evidence type="ECO:0008006" key="3">
    <source>
        <dbReference type="Google" id="ProtNLM"/>
    </source>
</evidence>
<sequence>MRTAEPVDLSAVHHISPIPPICRISAEVALEIFECCLLEDEFSCPSIRSAPLQLSHVCHTWRKLAITTPLLWCKLRLTDDHWVYISRRISPEVALGAALEMWMGRAGELRMSVLIRYLNVRHDRKGHFLPDFTNTERVPPIFRIIVNNPTRWKELRLNMPSRTVIRAWDFVQQHVIDLEALEIADINPPMDCQKSWHSGFMGIPESIAETLSTLSVRAAIDSPDTPLVRLRRLSLKSTAIDGCLCLLNNCPSLEDLIFEFCNQLNSTADEIISVPAILLPRLRSIHLTHCENCESKRSSLDGDGEIGQFLDRLQLPQLKEFYLSMTVIGSEGSAEPNLPWDDLSRLITRSNCSLNRLELRSPHIVASSVLECLRLSPDLKHLSIPADEELERNIAQLLPGLESLRIFDKWD</sequence>
<gene>
    <name evidence="1" type="ORF">BD410DRAFT_845340</name>
</gene>
<keyword evidence="2" id="KW-1185">Reference proteome</keyword>
<protein>
    <recommendedName>
        <fullName evidence="3">F-box domain-containing protein</fullName>
    </recommendedName>
</protein>
<proteinExistence type="predicted"/>
<accession>A0A4Y7PIE6</accession>
<organism evidence="1 2">
    <name type="scientific">Rickenella mellea</name>
    <dbReference type="NCBI Taxonomy" id="50990"/>
    <lineage>
        <taxon>Eukaryota</taxon>
        <taxon>Fungi</taxon>
        <taxon>Dikarya</taxon>
        <taxon>Basidiomycota</taxon>
        <taxon>Agaricomycotina</taxon>
        <taxon>Agaricomycetes</taxon>
        <taxon>Hymenochaetales</taxon>
        <taxon>Rickenellaceae</taxon>
        <taxon>Rickenella</taxon>
    </lineage>
</organism>